<keyword evidence="7 11" id="KW-0472">Membrane</keyword>
<organism evidence="12 13">
    <name type="scientific">Lactiplantibacillus fabifermentans DSM 21115</name>
    <dbReference type="NCBI Taxonomy" id="1413187"/>
    <lineage>
        <taxon>Bacteria</taxon>
        <taxon>Bacillati</taxon>
        <taxon>Bacillota</taxon>
        <taxon>Bacilli</taxon>
        <taxon>Lactobacillales</taxon>
        <taxon>Lactobacillaceae</taxon>
        <taxon>Lactiplantibacillus</taxon>
    </lineage>
</organism>
<evidence type="ECO:0000256" key="11">
    <source>
        <dbReference type="SAM" id="Phobius"/>
    </source>
</evidence>
<dbReference type="InterPro" id="IPR016940">
    <property type="entry name" value="ComGC"/>
</dbReference>
<dbReference type="InterPro" id="IPR012902">
    <property type="entry name" value="N_methyl_site"/>
</dbReference>
<feature type="transmembrane region" description="Helical" evidence="11">
    <location>
        <begin position="20"/>
        <end position="42"/>
    </location>
</feature>
<feature type="region of interest" description="Disordered" evidence="10">
    <location>
        <begin position="92"/>
        <end position="118"/>
    </location>
</feature>
<dbReference type="PIRSF" id="PIRSF029928">
    <property type="entry name" value="Late_competence_ComGC"/>
    <property type="match status" value="1"/>
</dbReference>
<evidence type="ECO:0008006" key="14">
    <source>
        <dbReference type="Google" id="ProtNLM"/>
    </source>
</evidence>
<dbReference type="NCBIfam" id="NF040999">
    <property type="entry name" value="pilin_ComGC"/>
    <property type="match status" value="1"/>
</dbReference>
<keyword evidence="8" id="KW-0178">Competence</keyword>
<dbReference type="PROSITE" id="PS00409">
    <property type="entry name" value="PROKAR_NTER_METHYL"/>
    <property type="match status" value="1"/>
</dbReference>
<protein>
    <recommendedName>
        <fullName evidence="14">ComG operon protein 3</fullName>
    </recommendedName>
</protein>
<evidence type="ECO:0000313" key="13">
    <source>
        <dbReference type="Proteomes" id="UP000050920"/>
    </source>
</evidence>
<keyword evidence="5 11" id="KW-0812">Transmembrane</keyword>
<keyword evidence="3" id="KW-1003">Cell membrane</keyword>
<dbReference type="EMBL" id="AYGX02000143">
    <property type="protein sequence ID" value="KRO25826.1"/>
    <property type="molecule type" value="Genomic_DNA"/>
</dbReference>
<gene>
    <name evidence="12" type="ORF">DY78_GL001129</name>
</gene>
<dbReference type="GO" id="GO:0009986">
    <property type="term" value="C:cell surface"/>
    <property type="evidence" value="ECO:0007669"/>
    <property type="project" value="UniProtKB-SubCell"/>
</dbReference>
<keyword evidence="13" id="KW-1185">Reference proteome</keyword>
<comment type="subcellular location">
    <subcellularLocation>
        <location evidence="1">Cell membrane</location>
        <topology evidence="1">Single-pass membrane protein</topology>
    </subcellularLocation>
    <subcellularLocation>
        <location evidence="2">Cell surface</location>
    </subcellularLocation>
</comment>
<dbReference type="Gene3D" id="3.30.700.10">
    <property type="entry name" value="Glycoprotein, Type 4 Pilin"/>
    <property type="match status" value="1"/>
</dbReference>
<dbReference type="Proteomes" id="UP000050920">
    <property type="component" value="Unassembled WGS sequence"/>
</dbReference>
<dbReference type="InterPro" id="IPR045584">
    <property type="entry name" value="Pilin-like"/>
</dbReference>
<dbReference type="GO" id="GO:0030420">
    <property type="term" value="P:establishment of competence for transformation"/>
    <property type="evidence" value="ECO:0007669"/>
    <property type="project" value="UniProtKB-KW"/>
</dbReference>
<evidence type="ECO:0000256" key="10">
    <source>
        <dbReference type="SAM" id="MobiDB-lite"/>
    </source>
</evidence>
<keyword evidence="4" id="KW-0488">Methylation</keyword>
<feature type="compositionally biased region" description="Polar residues" evidence="10">
    <location>
        <begin position="92"/>
        <end position="112"/>
    </location>
</feature>
<dbReference type="SUPFAM" id="SSF54523">
    <property type="entry name" value="Pili subunits"/>
    <property type="match status" value="1"/>
</dbReference>
<dbReference type="GO" id="GO:0005886">
    <property type="term" value="C:plasma membrane"/>
    <property type="evidence" value="ECO:0007669"/>
    <property type="project" value="UniProtKB-SubCell"/>
</dbReference>
<dbReference type="RefSeq" id="WP_024624334.1">
    <property type="nucleotide sequence ID" value="NZ_AYGX02000143.1"/>
</dbReference>
<name>A0A0R2NLX3_9LACO</name>
<evidence type="ECO:0000256" key="9">
    <source>
        <dbReference type="ARBA" id="ARBA00043982"/>
    </source>
</evidence>
<dbReference type="Pfam" id="PF07963">
    <property type="entry name" value="N_methyl"/>
    <property type="match status" value="1"/>
</dbReference>
<proteinExistence type="inferred from homology"/>
<evidence type="ECO:0000256" key="5">
    <source>
        <dbReference type="ARBA" id="ARBA00022692"/>
    </source>
</evidence>
<evidence type="ECO:0000256" key="6">
    <source>
        <dbReference type="ARBA" id="ARBA00022989"/>
    </source>
</evidence>
<accession>A0A0R2NLX3</accession>
<evidence type="ECO:0000256" key="3">
    <source>
        <dbReference type="ARBA" id="ARBA00022475"/>
    </source>
</evidence>
<evidence type="ECO:0000256" key="7">
    <source>
        <dbReference type="ARBA" id="ARBA00023136"/>
    </source>
</evidence>
<evidence type="ECO:0000256" key="8">
    <source>
        <dbReference type="ARBA" id="ARBA00023287"/>
    </source>
</evidence>
<evidence type="ECO:0000313" key="12">
    <source>
        <dbReference type="EMBL" id="KRO25826.1"/>
    </source>
</evidence>
<evidence type="ECO:0000256" key="4">
    <source>
        <dbReference type="ARBA" id="ARBA00022481"/>
    </source>
</evidence>
<dbReference type="AlphaFoldDB" id="A0A0R2NLX3"/>
<sequence length="118" mass="13083">MNYVKRMLLKTTAPRKGFTLLEMVVVLGIIALLMLIVIPNLNASRQRAETKRNEALTKVVNGQAAMYLNDNPGKKSVTVDQLFEAHYLTESQKNQASDQQIKVSQDGTSVTAPSHVKN</sequence>
<evidence type="ECO:0000256" key="2">
    <source>
        <dbReference type="ARBA" id="ARBA00004241"/>
    </source>
</evidence>
<reference evidence="12 13" key="1">
    <citation type="journal article" date="2015" name="Genome Announc.">
        <title>Expanding the biotechnology potential of lactobacilli through comparative genomics of 213 strains and associated genera.</title>
        <authorList>
            <person name="Sun Z."/>
            <person name="Harris H.M."/>
            <person name="McCann A."/>
            <person name="Guo C."/>
            <person name="Argimon S."/>
            <person name="Zhang W."/>
            <person name="Yang X."/>
            <person name="Jeffery I.B."/>
            <person name="Cooney J.C."/>
            <person name="Kagawa T.F."/>
            <person name="Liu W."/>
            <person name="Song Y."/>
            <person name="Salvetti E."/>
            <person name="Wrobel A."/>
            <person name="Rasinkangas P."/>
            <person name="Parkhill J."/>
            <person name="Rea M.C."/>
            <person name="O'Sullivan O."/>
            <person name="Ritari J."/>
            <person name="Douillard F.P."/>
            <person name="Paul Ross R."/>
            <person name="Yang R."/>
            <person name="Briner A.E."/>
            <person name="Felis G.E."/>
            <person name="de Vos W.M."/>
            <person name="Barrangou R."/>
            <person name="Klaenhammer T.R."/>
            <person name="Caufield P.W."/>
            <person name="Cui Y."/>
            <person name="Zhang H."/>
            <person name="O'Toole P.W."/>
        </authorList>
    </citation>
    <scope>NUCLEOTIDE SEQUENCE [LARGE SCALE GENOMIC DNA]</scope>
    <source>
        <strain evidence="12 13">DSM 21115</strain>
    </source>
</reference>
<keyword evidence="6 11" id="KW-1133">Transmembrane helix</keyword>
<comment type="caution">
    <text evidence="12">The sequence shown here is derived from an EMBL/GenBank/DDBJ whole genome shotgun (WGS) entry which is preliminary data.</text>
</comment>
<comment type="similarity">
    <text evidence="9">Belongs to the ComGC family.</text>
</comment>
<evidence type="ECO:0000256" key="1">
    <source>
        <dbReference type="ARBA" id="ARBA00004162"/>
    </source>
</evidence>
<dbReference type="NCBIfam" id="TIGR02532">
    <property type="entry name" value="IV_pilin_GFxxxE"/>
    <property type="match status" value="1"/>
</dbReference>